<sequence>MFFRSVKRSAAAENAMPSPLRSRHLTPAAARRSTPPRSAPGTACLLNSRCPRPLEHANQPRQPSLLLRQSANIDYKFFLKFYKLSSTFSKLPSFHYVRSPPYIAAPASSTPPSTHSHFHFHTKWKKGFHSHSSFECPISAVGIRADVGFTPEHVLHGLKLANKSELASTS</sequence>
<reference evidence="2 3" key="1">
    <citation type="submission" date="2024-06" db="EMBL/GenBank/DDBJ databases">
        <title>A chromosome level genome sequence of Diviner's sage (Salvia divinorum).</title>
        <authorList>
            <person name="Ford S.A."/>
            <person name="Ro D.-K."/>
            <person name="Ness R.W."/>
            <person name="Phillips M.A."/>
        </authorList>
    </citation>
    <scope>NUCLEOTIDE SEQUENCE [LARGE SCALE GENOMIC DNA]</scope>
    <source>
        <strain evidence="2">SAF-2024a</strain>
        <tissue evidence="2">Leaf</tissue>
    </source>
</reference>
<evidence type="ECO:0000313" key="2">
    <source>
        <dbReference type="EMBL" id="KAL1549113.1"/>
    </source>
</evidence>
<evidence type="ECO:0000256" key="1">
    <source>
        <dbReference type="SAM" id="MobiDB-lite"/>
    </source>
</evidence>
<protein>
    <submittedName>
        <fullName evidence="2">Uncharacterized protein</fullName>
    </submittedName>
</protein>
<comment type="caution">
    <text evidence="2">The sequence shown here is derived from an EMBL/GenBank/DDBJ whole genome shotgun (WGS) entry which is preliminary data.</text>
</comment>
<proteinExistence type="predicted"/>
<dbReference type="Proteomes" id="UP001567538">
    <property type="component" value="Unassembled WGS sequence"/>
</dbReference>
<dbReference type="AlphaFoldDB" id="A0ABD1H1C4"/>
<feature type="region of interest" description="Disordered" evidence="1">
    <location>
        <begin position="1"/>
        <end position="42"/>
    </location>
</feature>
<evidence type="ECO:0000313" key="3">
    <source>
        <dbReference type="Proteomes" id="UP001567538"/>
    </source>
</evidence>
<feature type="compositionally biased region" description="Low complexity" evidence="1">
    <location>
        <begin position="26"/>
        <end position="40"/>
    </location>
</feature>
<organism evidence="2 3">
    <name type="scientific">Salvia divinorum</name>
    <name type="common">Maria pastora</name>
    <name type="synonym">Diviner's sage</name>
    <dbReference type="NCBI Taxonomy" id="28513"/>
    <lineage>
        <taxon>Eukaryota</taxon>
        <taxon>Viridiplantae</taxon>
        <taxon>Streptophyta</taxon>
        <taxon>Embryophyta</taxon>
        <taxon>Tracheophyta</taxon>
        <taxon>Spermatophyta</taxon>
        <taxon>Magnoliopsida</taxon>
        <taxon>eudicotyledons</taxon>
        <taxon>Gunneridae</taxon>
        <taxon>Pentapetalae</taxon>
        <taxon>asterids</taxon>
        <taxon>lamiids</taxon>
        <taxon>Lamiales</taxon>
        <taxon>Lamiaceae</taxon>
        <taxon>Nepetoideae</taxon>
        <taxon>Mentheae</taxon>
        <taxon>Salviinae</taxon>
        <taxon>Salvia</taxon>
        <taxon>Salvia subgen. Calosphace</taxon>
    </lineage>
</organism>
<gene>
    <name evidence="2" type="ORF">AAHA92_17253</name>
</gene>
<dbReference type="EMBL" id="JBEAFC010000007">
    <property type="protein sequence ID" value="KAL1549113.1"/>
    <property type="molecule type" value="Genomic_DNA"/>
</dbReference>
<keyword evidence="3" id="KW-1185">Reference proteome</keyword>
<name>A0ABD1H1C4_SALDI</name>
<accession>A0ABD1H1C4</accession>